<dbReference type="Pfam" id="PF17479">
    <property type="entry name" value="DUF3048_C"/>
    <property type="match status" value="1"/>
</dbReference>
<gene>
    <name evidence="4" type="ORF">A3C90_01910</name>
</gene>
<reference evidence="4 5" key="1">
    <citation type="journal article" date="2016" name="Nat. Commun.">
        <title>Thousands of microbial genomes shed light on interconnected biogeochemical processes in an aquifer system.</title>
        <authorList>
            <person name="Anantharaman K."/>
            <person name="Brown C.T."/>
            <person name="Hug L.A."/>
            <person name="Sharon I."/>
            <person name="Castelle C.J."/>
            <person name="Probst A.J."/>
            <person name="Thomas B.C."/>
            <person name="Singh A."/>
            <person name="Wilkins M.J."/>
            <person name="Karaoz U."/>
            <person name="Brodie E.L."/>
            <person name="Williams K.H."/>
            <person name="Hubbard S.S."/>
            <person name="Banfield J.F."/>
        </authorList>
    </citation>
    <scope>NUCLEOTIDE SEQUENCE [LARGE SCALE GENOMIC DNA]</scope>
</reference>
<evidence type="ECO:0000256" key="1">
    <source>
        <dbReference type="SAM" id="Phobius"/>
    </source>
</evidence>
<keyword evidence="1" id="KW-0812">Transmembrane</keyword>
<dbReference type="Pfam" id="PF11258">
    <property type="entry name" value="DUF3048"/>
    <property type="match status" value="1"/>
</dbReference>
<accession>A0A1F6MES2</accession>
<dbReference type="STRING" id="1798683.A3C90_01910"/>
<organism evidence="4 5">
    <name type="scientific">Candidatus Magasanikbacteria bacterium RIFCSPHIGHO2_02_FULL_51_14</name>
    <dbReference type="NCBI Taxonomy" id="1798683"/>
    <lineage>
        <taxon>Bacteria</taxon>
        <taxon>Candidatus Magasanikiibacteriota</taxon>
    </lineage>
</organism>
<evidence type="ECO:0000313" key="4">
    <source>
        <dbReference type="EMBL" id="OGH70167.1"/>
    </source>
</evidence>
<dbReference type="InterPro" id="IPR035328">
    <property type="entry name" value="DUF3048_C"/>
</dbReference>
<dbReference type="InterPro" id="IPR023158">
    <property type="entry name" value="YerB-like_sf"/>
</dbReference>
<dbReference type="Gene3D" id="3.50.90.10">
    <property type="entry name" value="YerB-like"/>
    <property type="match status" value="1"/>
</dbReference>
<feature type="domain" description="DUF3048" evidence="2">
    <location>
        <begin position="84"/>
        <end position="215"/>
    </location>
</feature>
<dbReference type="SUPFAM" id="SSF159774">
    <property type="entry name" value="YerB-like"/>
    <property type="match status" value="1"/>
</dbReference>
<feature type="transmembrane region" description="Helical" evidence="1">
    <location>
        <begin position="21"/>
        <end position="43"/>
    </location>
</feature>
<protein>
    <recommendedName>
        <fullName evidence="6">DUF3048 domain-containing protein</fullName>
    </recommendedName>
</protein>
<evidence type="ECO:0008006" key="6">
    <source>
        <dbReference type="Google" id="ProtNLM"/>
    </source>
</evidence>
<comment type="caution">
    <text evidence="4">The sequence shown here is derived from an EMBL/GenBank/DDBJ whole genome shotgun (WGS) entry which is preliminary data.</text>
</comment>
<evidence type="ECO:0000259" key="3">
    <source>
        <dbReference type="Pfam" id="PF17479"/>
    </source>
</evidence>
<keyword evidence="1" id="KW-1133">Transmembrane helix</keyword>
<feature type="domain" description="DUF3048" evidence="3">
    <location>
        <begin position="254"/>
        <end position="364"/>
    </location>
</feature>
<name>A0A1F6MES2_9BACT</name>
<evidence type="ECO:0000313" key="5">
    <source>
        <dbReference type="Proteomes" id="UP000177457"/>
    </source>
</evidence>
<proteinExistence type="predicted"/>
<keyword evidence="1" id="KW-0472">Membrane</keyword>
<evidence type="ECO:0000259" key="2">
    <source>
        <dbReference type="Pfam" id="PF11258"/>
    </source>
</evidence>
<dbReference type="AlphaFoldDB" id="A0A1F6MES2"/>
<dbReference type="EMBL" id="MFQE01000053">
    <property type="protein sequence ID" value="OGH70167.1"/>
    <property type="molecule type" value="Genomic_DNA"/>
</dbReference>
<dbReference type="Proteomes" id="UP000177457">
    <property type="component" value="Unassembled WGS sequence"/>
</dbReference>
<dbReference type="InterPro" id="IPR021416">
    <property type="entry name" value="DUF3048_N"/>
</dbReference>
<sequence>MLNKGKNTKKAEKKWEFDEAQLLYTLAFVVAAVAIGLAGWFAYPYIIGKTQGSWGEDAMNEGARKEAACPYRRLLDGACVESRSEAKPALVAVMIDNHMDARPQSGLAEARVVYEAPVEGNFTRFLAIYPATDDVEKAGPVRSARPYFLDWVEEYGNLLYLHVGGSPAALQKVKDERINDVNEFYNGSVFWRSSDRYAPFNTYTSSSLWNAEIDKRADDAATSTFAGWAFQEQDECIATLEVSTDEPGCASEIAVTFLPNSFDVRWQYATSTGRYERFVTDLPHADENGRQITADTVIVQFVTTTVLDGVGRLGMETVGSGRSIVFARGHVIEGEWKKESVAGRTQWFDDGGNQISLQPGKIWIEVVNQRTSVEWE</sequence>